<dbReference type="EMBL" id="CP042425">
    <property type="protein sequence ID" value="QEL13187.1"/>
    <property type="molecule type" value="Genomic_DNA"/>
</dbReference>
<dbReference type="Proteomes" id="UP000324974">
    <property type="component" value="Chromosome"/>
</dbReference>
<dbReference type="AlphaFoldDB" id="A0A5C1A489"/>
<proteinExistence type="predicted"/>
<dbReference type="InterPro" id="IPR036291">
    <property type="entry name" value="NAD(P)-bd_dom_sf"/>
</dbReference>
<evidence type="ECO:0000313" key="2">
    <source>
        <dbReference type="EMBL" id="QEL13187.1"/>
    </source>
</evidence>
<dbReference type="Gene3D" id="3.40.50.720">
    <property type="entry name" value="NAD(P)-binding Rossmann-like Domain"/>
    <property type="match status" value="1"/>
</dbReference>
<dbReference type="SUPFAM" id="SSF51735">
    <property type="entry name" value="NAD(P)-binding Rossmann-fold domains"/>
    <property type="match status" value="1"/>
</dbReference>
<protein>
    <submittedName>
        <fullName evidence="2">CoA-binding protein</fullName>
    </submittedName>
</protein>
<dbReference type="OrthoDB" id="9804695at2"/>
<dbReference type="SMART" id="SM00881">
    <property type="entry name" value="CoA_binding"/>
    <property type="match status" value="1"/>
</dbReference>
<sequence>MPTIAVVGAGPDRRKFSNKCVRAYLAAGWTVFPVHPTAETVEGIAVSKTIADIPVGKLDRVSVYLPPAVGVKAVEDLTVKPVGEVWLNPGADGPEVVAKAKELGLNVVQGCSIVDIGYSPAQFPEE</sequence>
<dbReference type="Pfam" id="PF13380">
    <property type="entry name" value="CoA_binding_2"/>
    <property type="match status" value="1"/>
</dbReference>
<reference evidence="3" key="1">
    <citation type="submission" date="2019-08" db="EMBL/GenBank/DDBJ databases">
        <title>Limnoglobus roseus gen. nov., sp. nov., a novel freshwater planctomycete with a giant genome from the family Gemmataceae.</title>
        <authorList>
            <person name="Kulichevskaya I.S."/>
            <person name="Naumoff D.G."/>
            <person name="Miroshnikov K."/>
            <person name="Ivanova A."/>
            <person name="Philippov D.A."/>
            <person name="Hakobyan A."/>
            <person name="Rijpstra I.C."/>
            <person name="Sinninghe Damste J.S."/>
            <person name="Liesack W."/>
            <person name="Dedysh S.N."/>
        </authorList>
    </citation>
    <scope>NUCLEOTIDE SEQUENCE [LARGE SCALE GENOMIC DNA]</scope>
    <source>
        <strain evidence="3">PX52</strain>
    </source>
</reference>
<dbReference type="PANTHER" id="PTHR33303:SF2">
    <property type="entry name" value="COA-BINDING DOMAIN-CONTAINING PROTEIN"/>
    <property type="match status" value="1"/>
</dbReference>
<gene>
    <name evidence="2" type="ORF">PX52LOC_00040</name>
</gene>
<dbReference type="InterPro" id="IPR003781">
    <property type="entry name" value="CoA-bd"/>
</dbReference>
<keyword evidence="3" id="KW-1185">Reference proteome</keyword>
<evidence type="ECO:0000259" key="1">
    <source>
        <dbReference type="SMART" id="SM00881"/>
    </source>
</evidence>
<name>A0A5C1A489_9BACT</name>
<dbReference type="PANTHER" id="PTHR33303">
    <property type="entry name" value="CYTOPLASMIC PROTEIN-RELATED"/>
    <property type="match status" value="1"/>
</dbReference>
<accession>A0A5C1A489</accession>
<dbReference type="RefSeq" id="WP_149108175.1">
    <property type="nucleotide sequence ID" value="NZ_CP042425.1"/>
</dbReference>
<dbReference type="KEGG" id="lrs:PX52LOC_00040"/>
<organism evidence="2 3">
    <name type="scientific">Limnoglobus roseus</name>
    <dbReference type="NCBI Taxonomy" id="2598579"/>
    <lineage>
        <taxon>Bacteria</taxon>
        <taxon>Pseudomonadati</taxon>
        <taxon>Planctomycetota</taxon>
        <taxon>Planctomycetia</taxon>
        <taxon>Gemmatales</taxon>
        <taxon>Gemmataceae</taxon>
        <taxon>Limnoglobus</taxon>
    </lineage>
</organism>
<feature type="domain" description="CoA-binding" evidence="1">
    <location>
        <begin position="1"/>
        <end position="91"/>
    </location>
</feature>
<evidence type="ECO:0000313" key="3">
    <source>
        <dbReference type="Proteomes" id="UP000324974"/>
    </source>
</evidence>